<reference evidence="1" key="1">
    <citation type="submission" date="2014-11" db="EMBL/GenBank/DDBJ databases">
        <authorList>
            <person name="Amaro Gonzalez C."/>
        </authorList>
    </citation>
    <scope>NUCLEOTIDE SEQUENCE</scope>
</reference>
<evidence type="ECO:0000313" key="1">
    <source>
        <dbReference type="EMBL" id="JAH80354.1"/>
    </source>
</evidence>
<name>A0A0E9VQI9_ANGAN</name>
<dbReference type="AlphaFoldDB" id="A0A0E9VQI9"/>
<organism evidence="1">
    <name type="scientific">Anguilla anguilla</name>
    <name type="common">European freshwater eel</name>
    <name type="synonym">Muraena anguilla</name>
    <dbReference type="NCBI Taxonomy" id="7936"/>
    <lineage>
        <taxon>Eukaryota</taxon>
        <taxon>Metazoa</taxon>
        <taxon>Chordata</taxon>
        <taxon>Craniata</taxon>
        <taxon>Vertebrata</taxon>
        <taxon>Euteleostomi</taxon>
        <taxon>Actinopterygii</taxon>
        <taxon>Neopterygii</taxon>
        <taxon>Teleostei</taxon>
        <taxon>Anguilliformes</taxon>
        <taxon>Anguillidae</taxon>
        <taxon>Anguilla</taxon>
    </lineage>
</organism>
<reference evidence="1" key="2">
    <citation type="journal article" date="2015" name="Fish Shellfish Immunol.">
        <title>Early steps in the European eel (Anguilla anguilla)-Vibrio vulnificus interaction in the gills: Role of the RtxA13 toxin.</title>
        <authorList>
            <person name="Callol A."/>
            <person name="Pajuelo D."/>
            <person name="Ebbesson L."/>
            <person name="Teles M."/>
            <person name="MacKenzie S."/>
            <person name="Amaro C."/>
        </authorList>
    </citation>
    <scope>NUCLEOTIDE SEQUENCE</scope>
</reference>
<accession>A0A0E9VQI9</accession>
<proteinExistence type="predicted"/>
<protein>
    <submittedName>
        <fullName evidence="1">Uncharacterized protein</fullName>
    </submittedName>
</protein>
<dbReference type="EMBL" id="GBXM01028223">
    <property type="protein sequence ID" value="JAH80354.1"/>
    <property type="molecule type" value="Transcribed_RNA"/>
</dbReference>
<sequence length="30" mass="3512">MKLIFYFLIITVAQQTYGPHIKSNRVEEAT</sequence>